<dbReference type="AlphaFoldDB" id="A0A3P3VY48"/>
<dbReference type="Proteomes" id="UP000274391">
    <property type="component" value="Unassembled WGS sequence"/>
</dbReference>
<evidence type="ECO:0000313" key="3">
    <source>
        <dbReference type="EMBL" id="RRJ86399.1"/>
    </source>
</evidence>
<name>A0A3P3VY48_9MICO</name>
<comment type="caution">
    <text evidence="3">The sequence shown here is derived from an EMBL/GenBank/DDBJ whole genome shotgun (WGS) entry which is preliminary data.</text>
</comment>
<evidence type="ECO:0000256" key="1">
    <source>
        <dbReference type="SAM" id="MobiDB-lite"/>
    </source>
</evidence>
<feature type="transmembrane region" description="Helical" evidence="2">
    <location>
        <begin position="12"/>
        <end position="34"/>
    </location>
</feature>
<protein>
    <submittedName>
        <fullName evidence="3">Uncharacterized protein</fullName>
    </submittedName>
</protein>
<keyword evidence="4" id="KW-1185">Reference proteome</keyword>
<proteinExistence type="predicted"/>
<feature type="transmembrane region" description="Helical" evidence="2">
    <location>
        <begin position="104"/>
        <end position="124"/>
    </location>
</feature>
<keyword evidence="2" id="KW-1133">Transmembrane helix</keyword>
<feature type="transmembrane region" description="Helical" evidence="2">
    <location>
        <begin position="144"/>
        <end position="164"/>
    </location>
</feature>
<dbReference type="EMBL" id="RQVS01000009">
    <property type="protein sequence ID" value="RRJ86399.1"/>
    <property type="molecule type" value="Genomic_DNA"/>
</dbReference>
<organism evidence="3 4">
    <name type="scientific">Gulosibacter macacae</name>
    <dbReference type="NCBI Taxonomy" id="2488791"/>
    <lineage>
        <taxon>Bacteria</taxon>
        <taxon>Bacillati</taxon>
        <taxon>Actinomycetota</taxon>
        <taxon>Actinomycetes</taxon>
        <taxon>Micrococcales</taxon>
        <taxon>Microbacteriaceae</taxon>
        <taxon>Gulosibacter</taxon>
    </lineage>
</organism>
<accession>A0A3P3VY48</accession>
<gene>
    <name evidence="3" type="ORF">EG850_08605</name>
</gene>
<sequence length="203" mass="21003">MTDSTKPALPGATPWLAWALPILATVLGAVSVYVGHQLLFEQIMSNRNNTSVGVAVPFTFLIPIVLLLVAAPTAAVLLARRSHARFLAGAPGGPKFAKPKPGPMLIAIIAVVSLVGAITLHVLMTMLDLQLPAGARLEPGPGVLAVQNFLRALAVMAIAGYIALAIASGRIKPAAAAQPWQPAGQPNPGEQTLPDEGQRPTQA</sequence>
<keyword evidence="2" id="KW-0472">Membrane</keyword>
<dbReference type="RefSeq" id="WP_124972542.1">
    <property type="nucleotide sequence ID" value="NZ_RQVS01000009.1"/>
</dbReference>
<feature type="region of interest" description="Disordered" evidence="1">
    <location>
        <begin position="177"/>
        <end position="203"/>
    </location>
</feature>
<evidence type="ECO:0000313" key="4">
    <source>
        <dbReference type="Proteomes" id="UP000274391"/>
    </source>
</evidence>
<keyword evidence="2" id="KW-0812">Transmembrane</keyword>
<evidence type="ECO:0000256" key="2">
    <source>
        <dbReference type="SAM" id="Phobius"/>
    </source>
</evidence>
<feature type="transmembrane region" description="Helical" evidence="2">
    <location>
        <begin position="54"/>
        <end position="79"/>
    </location>
</feature>
<reference evidence="3 4" key="1">
    <citation type="submission" date="2018-11" db="EMBL/GenBank/DDBJ databases">
        <title>YIM 102482-1 draft genome.</title>
        <authorList>
            <person name="Li G."/>
            <person name="Jiang Y."/>
        </authorList>
    </citation>
    <scope>NUCLEOTIDE SEQUENCE [LARGE SCALE GENOMIC DNA]</scope>
    <source>
        <strain evidence="3 4">YIM 102482-1</strain>
    </source>
</reference>
<feature type="compositionally biased region" description="Low complexity" evidence="1">
    <location>
        <begin position="177"/>
        <end position="188"/>
    </location>
</feature>